<dbReference type="GO" id="GO:0016887">
    <property type="term" value="F:ATP hydrolysis activity"/>
    <property type="evidence" value="ECO:0007669"/>
    <property type="project" value="TreeGrafter"/>
</dbReference>
<evidence type="ECO:0000256" key="1">
    <source>
        <dbReference type="ARBA" id="ARBA00006611"/>
    </source>
</evidence>
<dbReference type="InterPro" id="IPR027417">
    <property type="entry name" value="P-loop_NTPase"/>
</dbReference>
<dbReference type="InterPro" id="IPR001482">
    <property type="entry name" value="T2SS/T4SS_dom"/>
</dbReference>
<dbReference type="GO" id="GO:0005524">
    <property type="term" value="F:ATP binding"/>
    <property type="evidence" value="ECO:0007669"/>
    <property type="project" value="UniProtKB-KW"/>
</dbReference>
<dbReference type="PANTHER" id="PTHR30258">
    <property type="entry name" value="TYPE II SECRETION SYSTEM PROTEIN GSPE-RELATED"/>
    <property type="match status" value="1"/>
</dbReference>
<evidence type="ECO:0000313" key="5">
    <source>
        <dbReference type="EMBL" id="KRL21849.1"/>
    </source>
</evidence>
<dbReference type="PATRIC" id="fig|1423766.4.peg.616"/>
<accession>A0A0R1NQ39</accession>
<proteinExistence type="inferred from homology"/>
<comment type="caution">
    <text evidence="5">The sequence shown here is derived from an EMBL/GenBank/DDBJ whole genome shotgun (WGS) entry which is preliminary data.</text>
</comment>
<organism evidence="5 6">
    <name type="scientific">Lentilactobacillus kisonensis DSM 19906 = JCM 15041</name>
    <dbReference type="NCBI Taxonomy" id="1423766"/>
    <lineage>
        <taxon>Bacteria</taxon>
        <taxon>Bacillati</taxon>
        <taxon>Bacillota</taxon>
        <taxon>Bacilli</taxon>
        <taxon>Lactobacillales</taxon>
        <taxon>Lactobacillaceae</taxon>
        <taxon>Lentilactobacillus</taxon>
    </lineage>
</organism>
<evidence type="ECO:0000256" key="2">
    <source>
        <dbReference type="ARBA" id="ARBA00022741"/>
    </source>
</evidence>
<dbReference type="GO" id="GO:0005886">
    <property type="term" value="C:plasma membrane"/>
    <property type="evidence" value="ECO:0007669"/>
    <property type="project" value="TreeGrafter"/>
</dbReference>
<evidence type="ECO:0000256" key="3">
    <source>
        <dbReference type="ARBA" id="ARBA00022840"/>
    </source>
</evidence>
<evidence type="ECO:0000259" key="4">
    <source>
        <dbReference type="Pfam" id="PF00437"/>
    </source>
</evidence>
<name>A0A0R1NQ39_9LACO</name>
<dbReference type="Pfam" id="PF00437">
    <property type="entry name" value="T2SSE"/>
    <property type="match status" value="1"/>
</dbReference>
<dbReference type="Gene3D" id="3.30.450.90">
    <property type="match status" value="1"/>
</dbReference>
<protein>
    <submittedName>
        <fullName evidence="5">ComG operon protein 1 family protein</fullName>
    </submittedName>
</protein>
<dbReference type="Gene3D" id="3.40.50.300">
    <property type="entry name" value="P-loop containing nucleotide triphosphate hydrolases"/>
    <property type="match status" value="1"/>
</dbReference>
<gene>
    <name evidence="5" type="ORF">FC98_GL000598</name>
</gene>
<dbReference type="Proteomes" id="UP000051439">
    <property type="component" value="Unassembled WGS sequence"/>
</dbReference>
<dbReference type="AlphaFoldDB" id="A0A0R1NQ39"/>
<dbReference type="NCBIfam" id="NF041000">
    <property type="entry name" value="ATPase_ComGA"/>
    <property type="match status" value="1"/>
</dbReference>
<dbReference type="SUPFAM" id="SSF52540">
    <property type="entry name" value="P-loop containing nucleoside triphosphate hydrolases"/>
    <property type="match status" value="1"/>
</dbReference>
<feature type="domain" description="Bacterial type II secretion system protein E" evidence="4">
    <location>
        <begin position="5"/>
        <end position="273"/>
    </location>
</feature>
<reference evidence="5 6" key="1">
    <citation type="journal article" date="2015" name="Genome Announc.">
        <title>Expanding the biotechnology potential of lactobacilli through comparative genomics of 213 strains and associated genera.</title>
        <authorList>
            <person name="Sun Z."/>
            <person name="Harris H.M."/>
            <person name="McCann A."/>
            <person name="Guo C."/>
            <person name="Argimon S."/>
            <person name="Zhang W."/>
            <person name="Yang X."/>
            <person name="Jeffery I.B."/>
            <person name="Cooney J.C."/>
            <person name="Kagawa T.F."/>
            <person name="Liu W."/>
            <person name="Song Y."/>
            <person name="Salvetti E."/>
            <person name="Wrobel A."/>
            <person name="Rasinkangas P."/>
            <person name="Parkhill J."/>
            <person name="Rea M.C."/>
            <person name="O'Sullivan O."/>
            <person name="Ritari J."/>
            <person name="Douillard F.P."/>
            <person name="Paul Ross R."/>
            <person name="Yang R."/>
            <person name="Briner A.E."/>
            <person name="Felis G.E."/>
            <person name="de Vos W.M."/>
            <person name="Barrangou R."/>
            <person name="Klaenhammer T.R."/>
            <person name="Caufield P.W."/>
            <person name="Cui Y."/>
            <person name="Zhang H."/>
            <person name="O'Toole P.W."/>
        </authorList>
    </citation>
    <scope>NUCLEOTIDE SEQUENCE [LARGE SCALE GENOMIC DNA]</scope>
    <source>
        <strain evidence="5 6">DSM 19906</strain>
    </source>
</reference>
<keyword evidence="6" id="KW-1185">Reference proteome</keyword>
<sequence length="323" mass="36776">MEISQQMDGLLNDAIKKRASDIYFLPMGDVYQIKIRNQQEVVLWDQVRYLTARRLMNYCKYLADMALSEQRRPQLGAMQWHIGDTKYALRLSSVGNFNDDESMVIRIIYSLADIEGTFFNQDQVQLISEASQKRGLMVFSGPTGSGKTTTIYNLVRDLVTDEFVMTIEDPIEIQEAGFLQLQVNHEAGMDYSDLIKVGLRHRPDIFIIGEIRDSVTAEAAVKAALSGHLVYTTVHAQDPLGVIKRLLQLGVSSDFIAQALRVIAYQRLIPTTMGGQRALLMAHDFKELQSKSTYDWGRWQDELEQARRAGLVSKQMVQKYWQG</sequence>
<evidence type="ECO:0000313" key="6">
    <source>
        <dbReference type="Proteomes" id="UP000051439"/>
    </source>
</evidence>
<keyword evidence="2" id="KW-0547">Nucleotide-binding</keyword>
<comment type="similarity">
    <text evidence="1">Belongs to the GSP E family.</text>
</comment>
<dbReference type="InterPro" id="IPR047667">
    <property type="entry name" value="ATPase_ComGA"/>
</dbReference>
<dbReference type="CDD" id="cd01129">
    <property type="entry name" value="PulE-GspE-like"/>
    <property type="match status" value="1"/>
</dbReference>
<dbReference type="RefSeq" id="WP_008857949.1">
    <property type="nucleotide sequence ID" value="NZ_AZEB01000012.1"/>
</dbReference>
<dbReference type="EMBL" id="AZEB01000012">
    <property type="protein sequence ID" value="KRL21849.1"/>
    <property type="molecule type" value="Genomic_DNA"/>
</dbReference>
<dbReference type="PANTHER" id="PTHR30258:SF2">
    <property type="entry name" value="COMG OPERON PROTEIN 1"/>
    <property type="match status" value="1"/>
</dbReference>
<keyword evidence="3" id="KW-0067">ATP-binding</keyword>